<dbReference type="Proteomes" id="UP001652624">
    <property type="component" value="Chromosome 15"/>
</dbReference>
<dbReference type="InterPro" id="IPR036048">
    <property type="entry name" value="Interleukin_8-like_sf"/>
</dbReference>
<name>A0ABM3W0F5_ERIEU</name>
<reference evidence="4" key="1">
    <citation type="submission" date="2025-08" db="UniProtKB">
        <authorList>
            <consortium name="RefSeq"/>
        </authorList>
    </citation>
    <scope>IDENTIFICATION</scope>
</reference>
<gene>
    <name evidence="4" type="primary">CCL26</name>
</gene>
<dbReference type="GeneID" id="103108997"/>
<keyword evidence="1" id="KW-0202">Cytokine</keyword>
<feature type="domain" description="Chemokine interleukin-8-like" evidence="2">
    <location>
        <begin position="16"/>
        <end position="77"/>
    </location>
</feature>
<dbReference type="Pfam" id="PF00048">
    <property type="entry name" value="IL8"/>
    <property type="match status" value="1"/>
</dbReference>
<dbReference type="PANTHER" id="PTHR12015">
    <property type="entry name" value="SMALL INDUCIBLE CYTOKINE A"/>
    <property type="match status" value="1"/>
</dbReference>
<evidence type="ECO:0000256" key="1">
    <source>
        <dbReference type="ARBA" id="ARBA00022514"/>
    </source>
</evidence>
<evidence type="ECO:0000259" key="2">
    <source>
        <dbReference type="SMART" id="SM00199"/>
    </source>
</evidence>
<dbReference type="CDD" id="cd00272">
    <property type="entry name" value="Chemokine_CC"/>
    <property type="match status" value="1"/>
</dbReference>
<evidence type="ECO:0000313" key="3">
    <source>
        <dbReference type="Proteomes" id="UP001652624"/>
    </source>
</evidence>
<dbReference type="SMART" id="SM00199">
    <property type="entry name" value="SCY"/>
    <property type="match status" value="1"/>
</dbReference>
<dbReference type="InterPro" id="IPR039809">
    <property type="entry name" value="Chemokine_b/g/d"/>
</dbReference>
<keyword evidence="3" id="KW-1185">Reference proteome</keyword>
<protein>
    <submittedName>
        <fullName evidence="4">C-C motif chemokine 26</fullName>
    </submittedName>
</protein>
<dbReference type="PANTHER" id="PTHR12015:SF73">
    <property type="entry name" value="C-C MOTIF CHEMOKINE 26"/>
    <property type="match status" value="1"/>
</dbReference>
<accession>A0ABM3W0F5</accession>
<evidence type="ECO:0000313" key="4">
    <source>
        <dbReference type="RefSeq" id="XP_060030063.1"/>
    </source>
</evidence>
<dbReference type="InterPro" id="IPR001811">
    <property type="entry name" value="Chemokine_IL8-like_dom"/>
</dbReference>
<organism evidence="3 4">
    <name type="scientific">Erinaceus europaeus</name>
    <name type="common">Western European hedgehog</name>
    <dbReference type="NCBI Taxonomy" id="9365"/>
    <lineage>
        <taxon>Eukaryota</taxon>
        <taxon>Metazoa</taxon>
        <taxon>Chordata</taxon>
        <taxon>Craniata</taxon>
        <taxon>Vertebrata</taxon>
        <taxon>Euteleostomi</taxon>
        <taxon>Mammalia</taxon>
        <taxon>Eutheria</taxon>
        <taxon>Laurasiatheria</taxon>
        <taxon>Eulipotyphla</taxon>
        <taxon>Erinaceidae</taxon>
        <taxon>Erinaceinae</taxon>
        <taxon>Erinaceus</taxon>
    </lineage>
</organism>
<sequence>MDQRLLRSTEGGRDVASFCCLQFASKTLPWKQVQGYELTRSSCSIPACGPTRFITKKGRRVCVPQKEGWVQKYISLLKTQPQL</sequence>
<dbReference type="RefSeq" id="XP_060030063.1">
    <property type="nucleotide sequence ID" value="XM_060174080.1"/>
</dbReference>
<dbReference type="Gene3D" id="2.40.50.40">
    <property type="match status" value="1"/>
</dbReference>
<proteinExistence type="predicted"/>
<dbReference type="SUPFAM" id="SSF54117">
    <property type="entry name" value="Interleukin 8-like chemokines"/>
    <property type="match status" value="1"/>
</dbReference>